<reference evidence="1" key="1">
    <citation type="submission" date="2020-10" db="EMBL/GenBank/DDBJ databases">
        <authorList>
            <person name="Gilroy R."/>
        </authorList>
    </citation>
    <scope>NUCLEOTIDE SEQUENCE</scope>
    <source>
        <strain evidence="1">11159</strain>
    </source>
</reference>
<gene>
    <name evidence="1" type="ORF">IAC58_01660</name>
</gene>
<sequence>MDKEIMEHKEINVYKILCEYLYAHKDDIITDFSLYKKSKYLLFFINDEIYIVLKSKSKFINGNIIDTLDKVLKVSNDNNIELYFHLLFTYSFSYSVYSIVADSNIERLISNLFEEHYIKLIKKRKLFNNLCNIDKKLIEAKSLYGMDSKIQFPIYCIIEYELVEDISIIRIDNKDCISLDESENITIKKCFLYRVGNFKNPICINYNNYFVNYDSVNNLHYSIVGNYIFADIVKFPYKIYKSNSKLTKYLEMNYMRLLVN</sequence>
<organism evidence="1 2">
    <name type="scientific">Candidatus Onthovivens merdipullorum</name>
    <dbReference type="NCBI Taxonomy" id="2840889"/>
    <lineage>
        <taxon>Bacteria</taxon>
        <taxon>Bacillati</taxon>
        <taxon>Bacillota</taxon>
        <taxon>Bacilli</taxon>
        <taxon>Bacillales</taxon>
        <taxon>Candidatus Onthovivens</taxon>
    </lineage>
</organism>
<comment type="caution">
    <text evidence="1">The sequence shown here is derived from an EMBL/GenBank/DDBJ whole genome shotgun (WGS) entry which is preliminary data.</text>
</comment>
<dbReference type="EMBL" id="JADIMY010000032">
    <property type="protein sequence ID" value="MBO8427250.1"/>
    <property type="molecule type" value="Genomic_DNA"/>
</dbReference>
<dbReference type="AlphaFoldDB" id="A0A9D9GU19"/>
<name>A0A9D9GU19_9BACL</name>
<evidence type="ECO:0000313" key="1">
    <source>
        <dbReference type="EMBL" id="MBO8427250.1"/>
    </source>
</evidence>
<accession>A0A9D9GU19</accession>
<dbReference type="Proteomes" id="UP000823613">
    <property type="component" value="Unassembled WGS sequence"/>
</dbReference>
<reference evidence="1" key="2">
    <citation type="journal article" date="2021" name="PeerJ">
        <title>Extensive microbial diversity within the chicken gut microbiome revealed by metagenomics and culture.</title>
        <authorList>
            <person name="Gilroy R."/>
            <person name="Ravi A."/>
            <person name="Getino M."/>
            <person name="Pursley I."/>
            <person name="Horton D.L."/>
            <person name="Alikhan N.F."/>
            <person name="Baker D."/>
            <person name="Gharbi K."/>
            <person name="Hall N."/>
            <person name="Watson M."/>
            <person name="Adriaenssens E.M."/>
            <person name="Foster-Nyarko E."/>
            <person name="Jarju S."/>
            <person name="Secka A."/>
            <person name="Antonio M."/>
            <person name="Oren A."/>
            <person name="Chaudhuri R.R."/>
            <person name="La Ragione R."/>
            <person name="Hildebrand F."/>
            <person name="Pallen M.J."/>
        </authorList>
    </citation>
    <scope>NUCLEOTIDE SEQUENCE</scope>
    <source>
        <strain evidence="1">11159</strain>
    </source>
</reference>
<protein>
    <submittedName>
        <fullName evidence="1">Uncharacterized protein</fullName>
    </submittedName>
</protein>
<evidence type="ECO:0000313" key="2">
    <source>
        <dbReference type="Proteomes" id="UP000823613"/>
    </source>
</evidence>
<proteinExistence type="predicted"/>